<comment type="caution">
    <text evidence="11">The sequence shown here is derived from an EMBL/GenBank/DDBJ whole genome shotgun (WGS) entry which is preliminary data.</text>
</comment>
<keyword evidence="12" id="KW-1185">Reference proteome</keyword>
<proteinExistence type="inferred from homology"/>
<dbReference type="GO" id="GO:0004650">
    <property type="term" value="F:polygalacturonase activity"/>
    <property type="evidence" value="ECO:0007669"/>
    <property type="project" value="InterPro"/>
</dbReference>
<dbReference type="PANTHER" id="PTHR31375">
    <property type="match status" value="1"/>
</dbReference>
<reference evidence="11" key="1">
    <citation type="submission" date="2022-08" db="EMBL/GenBank/DDBJ databases">
        <authorList>
            <person name="Gutierrez-Valencia J."/>
        </authorList>
    </citation>
    <scope>NUCLEOTIDE SEQUENCE</scope>
</reference>
<dbReference type="InterPro" id="IPR000743">
    <property type="entry name" value="Glyco_hydro_28"/>
</dbReference>
<feature type="region of interest" description="Disordered" evidence="9">
    <location>
        <begin position="158"/>
        <end position="224"/>
    </location>
</feature>
<dbReference type="Pfam" id="PF00295">
    <property type="entry name" value="Glyco_hydro_28"/>
    <property type="match status" value="1"/>
</dbReference>
<keyword evidence="3" id="KW-0134">Cell wall</keyword>
<evidence type="ECO:0000256" key="4">
    <source>
        <dbReference type="ARBA" id="ARBA00022525"/>
    </source>
</evidence>
<evidence type="ECO:0000313" key="11">
    <source>
        <dbReference type="EMBL" id="CAI0470474.1"/>
    </source>
</evidence>
<accession>A0AAV0PHE3</accession>
<gene>
    <name evidence="11" type="ORF">LITE_LOCUS38581</name>
</gene>
<evidence type="ECO:0000256" key="5">
    <source>
        <dbReference type="ARBA" id="ARBA00022801"/>
    </source>
</evidence>
<evidence type="ECO:0000256" key="9">
    <source>
        <dbReference type="SAM" id="MobiDB-lite"/>
    </source>
</evidence>
<dbReference type="AlphaFoldDB" id="A0AAV0PHE3"/>
<keyword evidence="4" id="KW-0964">Secreted</keyword>
<evidence type="ECO:0000256" key="7">
    <source>
        <dbReference type="ARBA" id="ARBA00023316"/>
    </source>
</evidence>
<evidence type="ECO:0008006" key="13">
    <source>
        <dbReference type="Google" id="ProtNLM"/>
    </source>
</evidence>
<dbReference type="GO" id="GO:0005975">
    <property type="term" value="P:carbohydrate metabolic process"/>
    <property type="evidence" value="ECO:0007669"/>
    <property type="project" value="InterPro"/>
</dbReference>
<evidence type="ECO:0000256" key="6">
    <source>
        <dbReference type="ARBA" id="ARBA00023295"/>
    </source>
</evidence>
<organism evidence="11 12">
    <name type="scientific">Linum tenue</name>
    <dbReference type="NCBI Taxonomy" id="586396"/>
    <lineage>
        <taxon>Eukaryota</taxon>
        <taxon>Viridiplantae</taxon>
        <taxon>Streptophyta</taxon>
        <taxon>Embryophyta</taxon>
        <taxon>Tracheophyta</taxon>
        <taxon>Spermatophyta</taxon>
        <taxon>Magnoliopsida</taxon>
        <taxon>eudicotyledons</taxon>
        <taxon>Gunneridae</taxon>
        <taxon>Pentapetalae</taxon>
        <taxon>rosids</taxon>
        <taxon>fabids</taxon>
        <taxon>Malpighiales</taxon>
        <taxon>Linaceae</taxon>
        <taxon>Linum</taxon>
    </lineage>
</organism>
<evidence type="ECO:0000256" key="8">
    <source>
        <dbReference type="RuleBase" id="RU361169"/>
    </source>
</evidence>
<comment type="similarity">
    <text evidence="2 8">Belongs to the glycosyl hydrolase 28 family.</text>
</comment>
<keyword evidence="7" id="KW-0961">Cell wall biogenesis/degradation</keyword>
<dbReference type="GO" id="GO:0071555">
    <property type="term" value="P:cell wall organization"/>
    <property type="evidence" value="ECO:0007669"/>
    <property type="project" value="UniProtKB-KW"/>
</dbReference>
<evidence type="ECO:0000256" key="3">
    <source>
        <dbReference type="ARBA" id="ARBA00022512"/>
    </source>
</evidence>
<dbReference type="InterPro" id="IPR012334">
    <property type="entry name" value="Pectin_lyas_fold"/>
</dbReference>
<comment type="subcellular location">
    <subcellularLocation>
        <location evidence="1">Secreted</location>
        <location evidence="1">Cell wall</location>
    </subcellularLocation>
</comment>
<sequence length="336" mass="38092">MNNSALLSFLCLFALLHQSLAASPQFNVIQFGAKPDGRTDSTSAFLAAWKQACSSTRGVTLYVPKGRFLTRSMLFKGPCRNSAIFIRIDGTLVAPSDIWAIGNNPNWIEFQYVNGVTISGGVLDGKGAPLWSCKLAGRKCPTGATKTDSGVFVLQQRSGERGDVAQQPDVPRGHQLLPERETARRQDLRPRELAQHGRNPHPDVHRRDRRQHEGRHRRRLRLHRPRGFNYTELEANQPCDNVQHWEPRQECERARGAECDSEVNHIHRNDERAEDQIVGEAQQRVRQKHSLPTCYDEQCAESHLHRPALLPRQKLSGHGKKKLKKFFQSPLCFVLP</sequence>
<evidence type="ECO:0000256" key="10">
    <source>
        <dbReference type="SAM" id="SignalP"/>
    </source>
</evidence>
<feature type="signal peptide" evidence="10">
    <location>
        <begin position="1"/>
        <end position="21"/>
    </location>
</feature>
<protein>
    <recommendedName>
        <fullName evidence="13">Polygalacturonase</fullName>
    </recommendedName>
</protein>
<evidence type="ECO:0000256" key="2">
    <source>
        <dbReference type="ARBA" id="ARBA00008834"/>
    </source>
</evidence>
<dbReference type="Proteomes" id="UP001154282">
    <property type="component" value="Unassembled WGS sequence"/>
</dbReference>
<feature type="compositionally biased region" description="Basic residues" evidence="9">
    <location>
        <begin position="207"/>
        <end position="224"/>
    </location>
</feature>
<evidence type="ECO:0000256" key="1">
    <source>
        <dbReference type="ARBA" id="ARBA00004191"/>
    </source>
</evidence>
<evidence type="ECO:0000313" key="12">
    <source>
        <dbReference type="Proteomes" id="UP001154282"/>
    </source>
</evidence>
<dbReference type="Gene3D" id="2.160.20.10">
    <property type="entry name" value="Single-stranded right-handed beta-helix, Pectin lyase-like"/>
    <property type="match status" value="1"/>
</dbReference>
<feature type="compositionally biased region" description="Basic and acidic residues" evidence="9">
    <location>
        <begin position="177"/>
        <end position="206"/>
    </location>
</feature>
<feature type="chain" id="PRO_5043583747" description="Polygalacturonase" evidence="10">
    <location>
        <begin position="22"/>
        <end position="336"/>
    </location>
</feature>
<keyword evidence="5 8" id="KW-0378">Hydrolase</keyword>
<keyword evidence="6 8" id="KW-0326">Glycosidase</keyword>
<dbReference type="InterPro" id="IPR011050">
    <property type="entry name" value="Pectin_lyase_fold/virulence"/>
</dbReference>
<dbReference type="EMBL" id="CAMGYJ010000009">
    <property type="protein sequence ID" value="CAI0470474.1"/>
    <property type="molecule type" value="Genomic_DNA"/>
</dbReference>
<name>A0AAV0PHE3_9ROSI</name>
<dbReference type="SUPFAM" id="SSF51126">
    <property type="entry name" value="Pectin lyase-like"/>
    <property type="match status" value="1"/>
</dbReference>
<keyword evidence="10" id="KW-0732">Signal</keyword>